<protein>
    <recommendedName>
        <fullName evidence="2">Cell shape-determining protein MreC</fullName>
    </recommendedName>
    <alternativeName>
        <fullName evidence="4">Cell shape protein MreC</fullName>
    </alternativeName>
</protein>
<sequence length="272" mass="31292">MRNLLRILGLYKYSISFWILVVFSFFFLLNNNVFLKSYYFNSSNYISGTIFSLRNSFINYFELKSQNTKILDENNDLFAQILYYESNKKSNADTLNVRYRLISANVINNSINKNENYITLDKGSEDGVEVGMGVISSKGVVGKVQYISNNFSTLISLLNTSYYVSTLIKSTNTLSSLNWDAENPNNAKLLYIPKHINLYEGDSVITSSFNTIYPKGIGIGIIKHINKNINSNFYDIDIELFQSFYNLSHVYIIVDTKKEEKVLLELKNNDEE</sequence>
<dbReference type="AlphaFoldDB" id="A0A381QQ76"/>
<comment type="similarity">
    <text evidence="1">Belongs to the MreC family.</text>
</comment>
<evidence type="ECO:0000256" key="2">
    <source>
        <dbReference type="ARBA" id="ARBA00013855"/>
    </source>
</evidence>
<evidence type="ECO:0000259" key="6">
    <source>
        <dbReference type="Pfam" id="PF04085"/>
    </source>
</evidence>
<feature type="domain" description="Rod shape-determining protein MreC beta-barrel core" evidence="6">
    <location>
        <begin position="106"/>
        <end position="253"/>
    </location>
</feature>
<evidence type="ECO:0000256" key="3">
    <source>
        <dbReference type="ARBA" id="ARBA00022960"/>
    </source>
</evidence>
<dbReference type="InterPro" id="IPR042177">
    <property type="entry name" value="Cell/Rod_1"/>
</dbReference>
<dbReference type="Gene3D" id="2.40.10.350">
    <property type="entry name" value="Rod shape-determining protein MreC, domain 2"/>
    <property type="match status" value="1"/>
</dbReference>
<dbReference type="EMBL" id="UINC01001471">
    <property type="protein sequence ID" value="SUZ81502.1"/>
    <property type="molecule type" value="Genomic_DNA"/>
</dbReference>
<dbReference type="InterPro" id="IPR042175">
    <property type="entry name" value="Cell/Rod_MreC_2"/>
</dbReference>
<keyword evidence="5" id="KW-0812">Transmembrane</keyword>
<proteinExistence type="inferred from homology"/>
<dbReference type="NCBIfam" id="NF010532">
    <property type="entry name" value="PRK13922.9-3"/>
    <property type="match status" value="1"/>
</dbReference>
<evidence type="ECO:0000256" key="4">
    <source>
        <dbReference type="ARBA" id="ARBA00032089"/>
    </source>
</evidence>
<keyword evidence="5" id="KW-0472">Membrane</keyword>
<keyword evidence="3" id="KW-0133">Cell shape</keyword>
<feature type="transmembrane region" description="Helical" evidence="5">
    <location>
        <begin position="15"/>
        <end position="35"/>
    </location>
</feature>
<evidence type="ECO:0000313" key="7">
    <source>
        <dbReference type="EMBL" id="SUZ81502.1"/>
    </source>
</evidence>
<reference evidence="7" key="1">
    <citation type="submission" date="2018-05" db="EMBL/GenBank/DDBJ databases">
        <authorList>
            <person name="Lanie J.A."/>
            <person name="Ng W.-L."/>
            <person name="Kazmierczak K.M."/>
            <person name="Andrzejewski T.M."/>
            <person name="Davidsen T.M."/>
            <person name="Wayne K.J."/>
            <person name="Tettelin H."/>
            <person name="Glass J.I."/>
            <person name="Rusch D."/>
            <person name="Podicherti R."/>
            <person name="Tsui H.-C.T."/>
            <person name="Winkler M.E."/>
        </authorList>
    </citation>
    <scope>NUCLEOTIDE SEQUENCE</scope>
</reference>
<evidence type="ECO:0000256" key="5">
    <source>
        <dbReference type="SAM" id="Phobius"/>
    </source>
</evidence>
<dbReference type="PANTHER" id="PTHR34138">
    <property type="entry name" value="CELL SHAPE-DETERMINING PROTEIN MREC"/>
    <property type="match status" value="1"/>
</dbReference>
<dbReference type="Gene3D" id="2.40.10.340">
    <property type="entry name" value="Rod shape-determining protein MreC, domain 1"/>
    <property type="match status" value="1"/>
</dbReference>
<keyword evidence="5" id="KW-1133">Transmembrane helix</keyword>
<dbReference type="InterPro" id="IPR055342">
    <property type="entry name" value="MreC_beta-barrel_core"/>
</dbReference>
<dbReference type="GO" id="GO:0005886">
    <property type="term" value="C:plasma membrane"/>
    <property type="evidence" value="ECO:0007669"/>
    <property type="project" value="TreeGrafter"/>
</dbReference>
<evidence type="ECO:0000256" key="1">
    <source>
        <dbReference type="ARBA" id="ARBA00009369"/>
    </source>
</evidence>
<accession>A0A381QQ76</accession>
<dbReference type="GO" id="GO:0008360">
    <property type="term" value="P:regulation of cell shape"/>
    <property type="evidence" value="ECO:0007669"/>
    <property type="project" value="UniProtKB-KW"/>
</dbReference>
<organism evidence="7">
    <name type="scientific">marine metagenome</name>
    <dbReference type="NCBI Taxonomy" id="408172"/>
    <lineage>
        <taxon>unclassified sequences</taxon>
        <taxon>metagenomes</taxon>
        <taxon>ecological metagenomes</taxon>
    </lineage>
</organism>
<name>A0A381QQ76_9ZZZZ</name>
<gene>
    <name evidence="7" type="ORF">METZ01_LOCUS34356</name>
</gene>
<dbReference type="Pfam" id="PF04085">
    <property type="entry name" value="MreC"/>
    <property type="match status" value="1"/>
</dbReference>
<dbReference type="InterPro" id="IPR007221">
    <property type="entry name" value="MreC"/>
</dbReference>
<dbReference type="PANTHER" id="PTHR34138:SF1">
    <property type="entry name" value="CELL SHAPE-DETERMINING PROTEIN MREC"/>
    <property type="match status" value="1"/>
</dbReference>